<evidence type="ECO:0000256" key="7">
    <source>
        <dbReference type="ARBA" id="ARBA00022833"/>
    </source>
</evidence>
<dbReference type="SMART" id="SM00184">
    <property type="entry name" value="RING"/>
    <property type="match status" value="1"/>
</dbReference>
<dbReference type="PANTHER" id="PTHR45626:SF52">
    <property type="entry name" value="SINGLE-STRANDED DNA-DEPENDENT ATPASE (EUROFUNG)"/>
    <property type="match status" value="1"/>
</dbReference>
<dbReference type="PROSITE" id="PS00518">
    <property type="entry name" value="ZF_RING_1"/>
    <property type="match status" value="1"/>
</dbReference>
<keyword evidence="3" id="KW-0547">Nucleotide-binding</keyword>
<evidence type="ECO:0000313" key="11">
    <source>
        <dbReference type="EMBL" id="KAF2677175.1"/>
    </source>
</evidence>
<dbReference type="OrthoDB" id="4850194at2759"/>
<dbReference type="GO" id="GO:0006281">
    <property type="term" value="P:DNA repair"/>
    <property type="evidence" value="ECO:0007669"/>
    <property type="project" value="TreeGrafter"/>
</dbReference>
<dbReference type="GO" id="GO:0008270">
    <property type="term" value="F:zinc ion binding"/>
    <property type="evidence" value="ECO:0007669"/>
    <property type="project" value="UniProtKB-KW"/>
</dbReference>
<name>A0A6G1IGB6_9PLEO</name>
<keyword evidence="12" id="KW-1185">Reference proteome</keyword>
<accession>A0A6G1IGB6</accession>
<keyword evidence="2" id="KW-0479">Metal-binding</keyword>
<dbReference type="InterPro" id="IPR001841">
    <property type="entry name" value="Znf_RING"/>
</dbReference>
<organism evidence="11 12">
    <name type="scientific">Lentithecium fluviatile CBS 122367</name>
    <dbReference type="NCBI Taxonomy" id="1168545"/>
    <lineage>
        <taxon>Eukaryota</taxon>
        <taxon>Fungi</taxon>
        <taxon>Dikarya</taxon>
        <taxon>Ascomycota</taxon>
        <taxon>Pezizomycotina</taxon>
        <taxon>Dothideomycetes</taxon>
        <taxon>Pleosporomycetidae</taxon>
        <taxon>Pleosporales</taxon>
        <taxon>Massarineae</taxon>
        <taxon>Lentitheciaceae</taxon>
        <taxon>Lentithecium</taxon>
    </lineage>
</organism>
<keyword evidence="8" id="KW-0067">ATP-binding</keyword>
<dbReference type="PANTHER" id="PTHR45626">
    <property type="entry name" value="TRANSCRIPTION TERMINATION FACTOR 2-RELATED"/>
    <property type="match status" value="1"/>
</dbReference>
<dbReference type="Gene3D" id="3.30.40.10">
    <property type="entry name" value="Zinc/RING finger domain, C3HC4 (zinc finger)"/>
    <property type="match status" value="1"/>
</dbReference>
<dbReference type="GO" id="GO:0005524">
    <property type="term" value="F:ATP binding"/>
    <property type="evidence" value="ECO:0007669"/>
    <property type="project" value="UniProtKB-KW"/>
</dbReference>
<sequence length="219" mass="24277">MPIQNEQTHGWSRFKSLIQAISLRRTKASIGGDLQLPPKEEILQTVQLDHSEIKIYDMLKRAFVLRIGSGAAPESLFETILRLRQVCDHGADLLPAATQKWIGRALKGAKTLLTEIPELRTCEVCEETVQTNSVNASGISADLLPCLHSICDICLTQASETERPDETRCPICSDCATPSLGIDWHKNPQVVCRPSSKVKALLKNLRESQRDAIDGPIKR</sequence>
<dbReference type="InterPro" id="IPR013083">
    <property type="entry name" value="Znf_RING/FYVE/PHD"/>
</dbReference>
<evidence type="ECO:0000256" key="9">
    <source>
        <dbReference type="PROSITE-ProRule" id="PRU00175"/>
    </source>
</evidence>
<dbReference type="GO" id="GO:0004386">
    <property type="term" value="F:helicase activity"/>
    <property type="evidence" value="ECO:0007669"/>
    <property type="project" value="UniProtKB-KW"/>
</dbReference>
<dbReference type="SUPFAM" id="SSF57850">
    <property type="entry name" value="RING/U-box"/>
    <property type="match status" value="1"/>
</dbReference>
<comment type="similarity">
    <text evidence="1">Belongs to the SNF2/RAD54 helicase family.</text>
</comment>
<dbReference type="PROSITE" id="PS50089">
    <property type="entry name" value="ZF_RING_2"/>
    <property type="match status" value="1"/>
</dbReference>
<reference evidence="11" key="1">
    <citation type="journal article" date="2020" name="Stud. Mycol.">
        <title>101 Dothideomycetes genomes: a test case for predicting lifestyles and emergence of pathogens.</title>
        <authorList>
            <person name="Haridas S."/>
            <person name="Albert R."/>
            <person name="Binder M."/>
            <person name="Bloem J."/>
            <person name="Labutti K."/>
            <person name="Salamov A."/>
            <person name="Andreopoulos B."/>
            <person name="Baker S."/>
            <person name="Barry K."/>
            <person name="Bills G."/>
            <person name="Bluhm B."/>
            <person name="Cannon C."/>
            <person name="Castanera R."/>
            <person name="Culley D."/>
            <person name="Daum C."/>
            <person name="Ezra D."/>
            <person name="Gonzalez J."/>
            <person name="Henrissat B."/>
            <person name="Kuo A."/>
            <person name="Liang C."/>
            <person name="Lipzen A."/>
            <person name="Lutzoni F."/>
            <person name="Magnuson J."/>
            <person name="Mondo S."/>
            <person name="Nolan M."/>
            <person name="Ohm R."/>
            <person name="Pangilinan J."/>
            <person name="Park H.-J."/>
            <person name="Ramirez L."/>
            <person name="Alfaro M."/>
            <person name="Sun H."/>
            <person name="Tritt A."/>
            <person name="Yoshinaga Y."/>
            <person name="Zwiers L.-H."/>
            <person name="Turgeon B."/>
            <person name="Goodwin S."/>
            <person name="Spatafora J."/>
            <person name="Crous P."/>
            <person name="Grigoriev I."/>
        </authorList>
    </citation>
    <scope>NUCLEOTIDE SEQUENCE</scope>
    <source>
        <strain evidence="11">CBS 122367</strain>
    </source>
</reference>
<evidence type="ECO:0000256" key="5">
    <source>
        <dbReference type="ARBA" id="ARBA00022801"/>
    </source>
</evidence>
<evidence type="ECO:0000256" key="6">
    <source>
        <dbReference type="ARBA" id="ARBA00022806"/>
    </source>
</evidence>
<keyword evidence="5" id="KW-0378">Hydrolase</keyword>
<evidence type="ECO:0000256" key="4">
    <source>
        <dbReference type="ARBA" id="ARBA00022771"/>
    </source>
</evidence>
<evidence type="ECO:0000259" key="10">
    <source>
        <dbReference type="PROSITE" id="PS50089"/>
    </source>
</evidence>
<dbReference type="Pfam" id="PF00176">
    <property type="entry name" value="SNF2-rel_dom"/>
    <property type="match status" value="1"/>
</dbReference>
<dbReference type="GO" id="GO:0008094">
    <property type="term" value="F:ATP-dependent activity, acting on DNA"/>
    <property type="evidence" value="ECO:0007669"/>
    <property type="project" value="TreeGrafter"/>
</dbReference>
<dbReference type="AlphaFoldDB" id="A0A6G1IGB6"/>
<dbReference type="InterPro" id="IPR017907">
    <property type="entry name" value="Znf_RING_CS"/>
</dbReference>
<evidence type="ECO:0000256" key="2">
    <source>
        <dbReference type="ARBA" id="ARBA00022723"/>
    </source>
</evidence>
<dbReference type="InterPro" id="IPR050628">
    <property type="entry name" value="SNF2_RAD54_helicase_TF"/>
</dbReference>
<proteinExistence type="inferred from homology"/>
<gene>
    <name evidence="11" type="ORF">K458DRAFT_378898</name>
</gene>
<keyword evidence="4 9" id="KW-0863">Zinc-finger</keyword>
<evidence type="ECO:0000256" key="8">
    <source>
        <dbReference type="ARBA" id="ARBA00022840"/>
    </source>
</evidence>
<evidence type="ECO:0000256" key="1">
    <source>
        <dbReference type="ARBA" id="ARBA00007025"/>
    </source>
</evidence>
<evidence type="ECO:0000313" key="12">
    <source>
        <dbReference type="Proteomes" id="UP000799291"/>
    </source>
</evidence>
<feature type="domain" description="RING-type" evidence="10">
    <location>
        <begin position="122"/>
        <end position="173"/>
    </location>
</feature>
<dbReference type="InterPro" id="IPR000330">
    <property type="entry name" value="SNF2_N"/>
</dbReference>
<protein>
    <recommendedName>
        <fullName evidence="10">RING-type domain-containing protein</fullName>
    </recommendedName>
</protein>
<dbReference type="GO" id="GO:0016787">
    <property type="term" value="F:hydrolase activity"/>
    <property type="evidence" value="ECO:0007669"/>
    <property type="project" value="UniProtKB-KW"/>
</dbReference>
<keyword evidence="6" id="KW-0347">Helicase</keyword>
<keyword evidence="7" id="KW-0862">Zinc</keyword>
<dbReference type="Proteomes" id="UP000799291">
    <property type="component" value="Unassembled WGS sequence"/>
</dbReference>
<dbReference type="EMBL" id="MU005625">
    <property type="protein sequence ID" value="KAF2677175.1"/>
    <property type="molecule type" value="Genomic_DNA"/>
</dbReference>
<evidence type="ECO:0000256" key="3">
    <source>
        <dbReference type="ARBA" id="ARBA00022741"/>
    </source>
</evidence>
<dbReference type="GO" id="GO:0005634">
    <property type="term" value="C:nucleus"/>
    <property type="evidence" value="ECO:0007669"/>
    <property type="project" value="TreeGrafter"/>
</dbReference>